<dbReference type="InterPro" id="IPR052316">
    <property type="entry name" value="Speedy-Ringo_regulator"/>
</dbReference>
<protein>
    <recommendedName>
        <fullName evidence="5">Speedy/RINGO cell cycle regulator family member A</fullName>
    </recommendedName>
</protein>
<evidence type="ECO:0000256" key="1">
    <source>
        <dbReference type="ARBA" id="ARBA00010932"/>
    </source>
</evidence>
<evidence type="ECO:0000313" key="3">
    <source>
        <dbReference type="Ensembl" id="ENSAOCP00000021754.1"/>
    </source>
</evidence>
<dbReference type="InterPro" id="IPR020984">
    <property type="entry name" value="Speedy"/>
</dbReference>
<keyword evidence="4" id="KW-1185">Reference proteome</keyword>
<dbReference type="Ensembl" id="ENSAOCT00000009724.2">
    <property type="protein sequence ID" value="ENSAOCP00000021754.1"/>
    <property type="gene ID" value="ENSAOCG00000000345.2"/>
</dbReference>
<comment type="similarity">
    <text evidence="1">Belongs to the Speedy/Ringo family.</text>
</comment>
<reference evidence="3" key="3">
    <citation type="submission" date="2025-09" db="UniProtKB">
        <authorList>
            <consortium name="Ensembl"/>
        </authorList>
    </citation>
    <scope>IDENTIFICATION</scope>
</reference>
<name>A0A3Q1C8X6_AMPOC</name>
<accession>A0A3Q1C8X6</accession>
<dbReference type="Pfam" id="PF11357">
    <property type="entry name" value="Spy1"/>
    <property type="match status" value="1"/>
</dbReference>
<sequence>MMKTPPSVSLRIKRKNVRQIRRHLCVNRANGPDTQSSLWKITPSQCDMYLAKKTLTPTTVIQQQEMASYFRLFDDHLIQDFLMMDCCYKMTDKYLLAMTFVYFKRARFTIAEYTRKNFFIALYLANTMEEDEEEGKYEIFPWALGKNWRKQFTHFLKDRDKLWARIEYRAAVSRRCCEEVMAIVSSHFVWQRQRSDHHSGAQRLYTDQDNTRFPRGPFASPLSCALCTHGKKVHHGSVTSCTSRGSSVQTSDSAYPHLFASALSLEITPPKAAASLRKKVENKSQLWHSCCSCPKEMPRDDTSCTSTYGIFTDWINEE</sequence>
<keyword evidence="2" id="KW-0131">Cell cycle</keyword>
<gene>
    <name evidence="3" type="primary">SPDYA</name>
</gene>
<reference evidence="3 4" key="1">
    <citation type="submission" date="2022-01" db="EMBL/GenBank/DDBJ databases">
        <title>A chromosome-scale genome assembly of the false clownfish, Amphiprion ocellaris.</title>
        <authorList>
            <person name="Ryu T."/>
        </authorList>
    </citation>
    <scope>NUCLEOTIDE SEQUENCE [LARGE SCALE GENOMIC DNA]</scope>
</reference>
<reference evidence="3" key="2">
    <citation type="submission" date="2025-08" db="UniProtKB">
        <authorList>
            <consortium name="Ensembl"/>
        </authorList>
    </citation>
    <scope>IDENTIFICATION</scope>
</reference>
<evidence type="ECO:0008006" key="5">
    <source>
        <dbReference type="Google" id="ProtNLM"/>
    </source>
</evidence>
<dbReference type="GO" id="GO:0019901">
    <property type="term" value="F:protein kinase binding"/>
    <property type="evidence" value="ECO:0007669"/>
    <property type="project" value="InterPro"/>
</dbReference>
<dbReference type="AlphaFoldDB" id="A0A3Q1C8X6"/>
<dbReference type="Proteomes" id="UP001501940">
    <property type="component" value="Chromosome 20"/>
</dbReference>
<dbReference type="STRING" id="80972.ENSAOCP00000021754"/>
<evidence type="ECO:0000256" key="2">
    <source>
        <dbReference type="ARBA" id="ARBA00023306"/>
    </source>
</evidence>
<dbReference type="PANTHER" id="PTHR31545:SF4">
    <property type="entry name" value="SPEEDY PROTEIN A"/>
    <property type="match status" value="1"/>
</dbReference>
<dbReference type="GeneTree" id="ENSGT00940000154524"/>
<dbReference type="PANTHER" id="PTHR31545">
    <property type="entry name" value="SEEDY PROTEIN A/C FAMILY MEMBER"/>
    <property type="match status" value="1"/>
</dbReference>
<dbReference type="OrthoDB" id="9442170at2759"/>
<organism evidence="3 4">
    <name type="scientific">Amphiprion ocellaris</name>
    <name type="common">Clown anemonefish</name>
    <dbReference type="NCBI Taxonomy" id="80972"/>
    <lineage>
        <taxon>Eukaryota</taxon>
        <taxon>Metazoa</taxon>
        <taxon>Chordata</taxon>
        <taxon>Craniata</taxon>
        <taxon>Vertebrata</taxon>
        <taxon>Euteleostomi</taxon>
        <taxon>Actinopterygii</taxon>
        <taxon>Neopterygii</taxon>
        <taxon>Teleostei</taxon>
        <taxon>Neoteleostei</taxon>
        <taxon>Acanthomorphata</taxon>
        <taxon>Ovalentaria</taxon>
        <taxon>Pomacentridae</taxon>
        <taxon>Amphiprion</taxon>
    </lineage>
</organism>
<dbReference type="OMA" id="FLRMDCC"/>
<evidence type="ECO:0000313" key="4">
    <source>
        <dbReference type="Proteomes" id="UP001501940"/>
    </source>
</evidence>
<proteinExistence type="inferred from homology"/>
<dbReference type="GeneID" id="111583725"/>
<dbReference type="RefSeq" id="XP_023148703.1">
    <property type="nucleotide sequence ID" value="XM_023292935.3"/>
</dbReference>